<comment type="function">
    <text evidence="7">Catalyzes the decarboxylation of 3-oxo-tetronate 4-phosphate to dihydroxyacetone phosphate (DHAP) and CO(2).</text>
</comment>
<name>A0A9X3UL22_9HYPH</name>
<keyword evidence="6" id="KW-0119">Carbohydrate metabolism</keyword>
<proteinExistence type="inferred from homology"/>
<evidence type="ECO:0000256" key="9">
    <source>
        <dbReference type="ARBA" id="ARBA00044803"/>
    </source>
</evidence>
<evidence type="ECO:0000313" key="13">
    <source>
        <dbReference type="EMBL" id="MDA5398954.1"/>
    </source>
</evidence>
<dbReference type="GO" id="GO:0016832">
    <property type="term" value="F:aldehyde-lyase activity"/>
    <property type="evidence" value="ECO:0007669"/>
    <property type="project" value="InterPro"/>
</dbReference>
<protein>
    <recommendedName>
        <fullName evidence="9">3-oxo-tetronate 4-phosphate decarboxylase</fullName>
        <ecNumber evidence="8">4.1.1.104</ecNumber>
    </recommendedName>
</protein>
<dbReference type="Proteomes" id="UP001151234">
    <property type="component" value="Unassembled WGS sequence"/>
</dbReference>
<dbReference type="InterPro" id="IPR050013">
    <property type="entry name" value="OtnC"/>
</dbReference>
<dbReference type="PANTHER" id="PTHR22789:SF0">
    <property type="entry name" value="3-OXO-TETRONATE 4-PHOSPHATE DECARBOXYLASE-RELATED"/>
    <property type="match status" value="1"/>
</dbReference>
<dbReference type="RefSeq" id="WP_267990400.1">
    <property type="nucleotide sequence ID" value="NZ_JAPJZI010000001.1"/>
</dbReference>
<comment type="similarity">
    <text evidence="2">Belongs to the aldolase class II family. AraD/FucA subfamily.</text>
</comment>
<evidence type="ECO:0000259" key="12">
    <source>
        <dbReference type="SMART" id="SM01007"/>
    </source>
</evidence>
<comment type="caution">
    <text evidence="13">The sequence shown here is derived from an EMBL/GenBank/DDBJ whole genome shotgun (WGS) entry which is preliminary data.</text>
</comment>
<dbReference type="AlphaFoldDB" id="A0A9X3UL22"/>
<organism evidence="13 14">
    <name type="scientific">Hoeflea prorocentri</name>
    <dbReference type="NCBI Taxonomy" id="1922333"/>
    <lineage>
        <taxon>Bacteria</taxon>
        <taxon>Pseudomonadati</taxon>
        <taxon>Pseudomonadota</taxon>
        <taxon>Alphaproteobacteria</taxon>
        <taxon>Hyphomicrobiales</taxon>
        <taxon>Rhizobiaceae</taxon>
        <taxon>Hoeflea</taxon>
    </lineage>
</organism>
<dbReference type="InterPro" id="IPR036409">
    <property type="entry name" value="Aldolase_II/adducin_N_sf"/>
</dbReference>
<dbReference type="GO" id="GO:0005829">
    <property type="term" value="C:cytosol"/>
    <property type="evidence" value="ECO:0007669"/>
    <property type="project" value="TreeGrafter"/>
</dbReference>
<evidence type="ECO:0000256" key="10">
    <source>
        <dbReference type="ARBA" id="ARBA00047520"/>
    </source>
</evidence>
<evidence type="ECO:0000256" key="5">
    <source>
        <dbReference type="ARBA" id="ARBA00023239"/>
    </source>
</evidence>
<comment type="catalytic activity">
    <reaction evidence="10">
        <text>3-dehydro-4-O-phospho-D-erythronate + H(+) = dihydroxyacetone phosphate + CO2</text>
        <dbReference type="Rhea" id="RHEA:52416"/>
        <dbReference type="ChEBI" id="CHEBI:15378"/>
        <dbReference type="ChEBI" id="CHEBI:16526"/>
        <dbReference type="ChEBI" id="CHEBI:57642"/>
        <dbReference type="ChEBI" id="CHEBI:136593"/>
        <dbReference type="EC" id="4.1.1.104"/>
    </reaction>
</comment>
<evidence type="ECO:0000313" key="14">
    <source>
        <dbReference type="Proteomes" id="UP001151234"/>
    </source>
</evidence>
<keyword evidence="4" id="KW-0862">Zinc</keyword>
<comment type="cofactor">
    <cofactor evidence="1">
        <name>Zn(2+)</name>
        <dbReference type="ChEBI" id="CHEBI:29105"/>
    </cofactor>
</comment>
<dbReference type="GO" id="GO:0046872">
    <property type="term" value="F:metal ion binding"/>
    <property type="evidence" value="ECO:0007669"/>
    <property type="project" value="UniProtKB-KW"/>
</dbReference>
<feature type="domain" description="Class II aldolase/adducin N-terminal" evidence="12">
    <location>
        <begin position="8"/>
        <end position="188"/>
    </location>
</feature>
<dbReference type="Gene3D" id="3.40.225.10">
    <property type="entry name" value="Class II aldolase/adducin N-terminal domain"/>
    <property type="match status" value="1"/>
</dbReference>
<evidence type="ECO:0000256" key="2">
    <source>
        <dbReference type="ARBA" id="ARBA00010037"/>
    </source>
</evidence>
<dbReference type="GO" id="GO:0019323">
    <property type="term" value="P:pentose catabolic process"/>
    <property type="evidence" value="ECO:0007669"/>
    <property type="project" value="InterPro"/>
</dbReference>
<dbReference type="NCBIfam" id="NF043034">
    <property type="entry name" value="OxoTetrPhDc"/>
    <property type="match status" value="1"/>
</dbReference>
<evidence type="ECO:0000256" key="6">
    <source>
        <dbReference type="ARBA" id="ARBA00023277"/>
    </source>
</evidence>
<evidence type="ECO:0000256" key="4">
    <source>
        <dbReference type="ARBA" id="ARBA00022833"/>
    </source>
</evidence>
<keyword evidence="14" id="KW-1185">Reference proteome</keyword>
<comment type="catalytic activity">
    <reaction evidence="11">
        <text>3-dehydro-4-O-phospho-L-erythronate + H(+) = dihydroxyacetone phosphate + CO2</text>
        <dbReference type="Rhea" id="RHEA:52404"/>
        <dbReference type="ChEBI" id="CHEBI:15378"/>
        <dbReference type="ChEBI" id="CHEBI:16526"/>
        <dbReference type="ChEBI" id="CHEBI:57642"/>
        <dbReference type="ChEBI" id="CHEBI:136592"/>
        <dbReference type="EC" id="4.1.1.104"/>
    </reaction>
</comment>
<reference evidence="13" key="1">
    <citation type="submission" date="2022-11" db="EMBL/GenBank/DDBJ databases">
        <title>Draft genome sequence of Hoeflea poritis E7-10 and Hoeflea prorocentri PM5-8, separated from scleractinian coral Porites lutea and marine dinoflagellate.</title>
        <authorList>
            <person name="Zhang G."/>
            <person name="Wei Q."/>
            <person name="Cai L."/>
        </authorList>
    </citation>
    <scope>NUCLEOTIDE SEQUENCE</scope>
    <source>
        <strain evidence="13">PM5-8</strain>
    </source>
</reference>
<dbReference type="InterPro" id="IPR001303">
    <property type="entry name" value="Aldolase_II/adducin_N"/>
</dbReference>
<evidence type="ECO:0000256" key="8">
    <source>
        <dbReference type="ARBA" id="ARBA00044772"/>
    </source>
</evidence>
<dbReference type="SMART" id="SM01007">
    <property type="entry name" value="Aldolase_II"/>
    <property type="match status" value="1"/>
</dbReference>
<evidence type="ECO:0000256" key="7">
    <source>
        <dbReference type="ARBA" id="ARBA00044745"/>
    </source>
</evidence>
<evidence type="ECO:0000256" key="1">
    <source>
        <dbReference type="ARBA" id="ARBA00001947"/>
    </source>
</evidence>
<dbReference type="Pfam" id="PF00596">
    <property type="entry name" value="Aldolase_II"/>
    <property type="match status" value="1"/>
</dbReference>
<keyword evidence="3" id="KW-0479">Metal-binding</keyword>
<dbReference type="PANTHER" id="PTHR22789">
    <property type="entry name" value="FUCULOSE PHOSPHATE ALDOLASE"/>
    <property type="match status" value="1"/>
</dbReference>
<dbReference type="NCBIfam" id="NF006000">
    <property type="entry name" value="PRK08130.1"/>
    <property type="match status" value="1"/>
</dbReference>
<sequence>MSDTKLRDAICRLARSLYDRGLAHGSTGNISTRTEDGGLLVTPTGSSFGWLDPERISCFDAEGRHIAGDAPTKEMPLHAAFYDTRGTRAGAVVHLHCHHAVALSTLPDTDHDNALPPYTPYSIMQLGRVKILPYFQPGDPAMGEAVRSLDGQRSAVILANHGPVVTAGTLEKAVYAMEELEETARLAITLTDRRAAMLDAAQIASLIQTFNID</sequence>
<dbReference type="EMBL" id="JAPJZI010000001">
    <property type="protein sequence ID" value="MDA5398954.1"/>
    <property type="molecule type" value="Genomic_DNA"/>
</dbReference>
<dbReference type="SUPFAM" id="SSF53639">
    <property type="entry name" value="AraD/HMP-PK domain-like"/>
    <property type="match status" value="1"/>
</dbReference>
<dbReference type="EC" id="4.1.1.104" evidence="8"/>
<keyword evidence="5 13" id="KW-0456">Lyase</keyword>
<evidence type="ECO:0000256" key="11">
    <source>
        <dbReference type="ARBA" id="ARBA00048603"/>
    </source>
</evidence>
<gene>
    <name evidence="13" type="ORF">OQ273_10260</name>
</gene>
<accession>A0A9X3UL22</accession>
<dbReference type="InterPro" id="IPR050197">
    <property type="entry name" value="Aldolase_class_II_sugar_metab"/>
</dbReference>
<evidence type="ECO:0000256" key="3">
    <source>
        <dbReference type="ARBA" id="ARBA00022723"/>
    </source>
</evidence>